<evidence type="ECO:0000313" key="3">
    <source>
        <dbReference type="Proteomes" id="UP001352223"/>
    </source>
</evidence>
<evidence type="ECO:0008006" key="4">
    <source>
        <dbReference type="Google" id="ProtNLM"/>
    </source>
</evidence>
<gene>
    <name evidence="2" type="ORF">OKJ48_04590</name>
</gene>
<accession>A0ABU6C5D2</accession>
<protein>
    <recommendedName>
        <fullName evidence="4">Secreted protein</fullName>
    </recommendedName>
</protein>
<name>A0ABU6C5D2_9ACTN</name>
<evidence type="ECO:0000313" key="2">
    <source>
        <dbReference type="EMBL" id="MEB3959535.1"/>
    </source>
</evidence>
<dbReference type="EMBL" id="JAOZYB010000018">
    <property type="protein sequence ID" value="MEB3959535.1"/>
    <property type="molecule type" value="Genomic_DNA"/>
</dbReference>
<feature type="region of interest" description="Disordered" evidence="1">
    <location>
        <begin position="48"/>
        <end position="73"/>
    </location>
</feature>
<evidence type="ECO:0000256" key="1">
    <source>
        <dbReference type="SAM" id="MobiDB-lite"/>
    </source>
</evidence>
<dbReference type="RefSeq" id="WP_324766518.1">
    <property type="nucleotide sequence ID" value="NZ_BAAATS010000019.1"/>
</dbReference>
<comment type="caution">
    <text evidence="2">The sequence shown here is derived from an EMBL/GenBank/DDBJ whole genome shotgun (WGS) entry which is preliminary data.</text>
</comment>
<organism evidence="2 3">
    <name type="scientific">Streptomyces kunmingensis</name>
    <dbReference type="NCBI Taxonomy" id="68225"/>
    <lineage>
        <taxon>Bacteria</taxon>
        <taxon>Bacillati</taxon>
        <taxon>Actinomycetota</taxon>
        <taxon>Actinomycetes</taxon>
        <taxon>Kitasatosporales</taxon>
        <taxon>Streptomycetaceae</taxon>
        <taxon>Streptomyces</taxon>
    </lineage>
</organism>
<reference evidence="2 3" key="1">
    <citation type="submission" date="2022-10" db="EMBL/GenBank/DDBJ databases">
        <authorList>
            <person name="Xie J."/>
            <person name="Shen N."/>
        </authorList>
    </citation>
    <scope>NUCLEOTIDE SEQUENCE [LARGE SCALE GENOMIC DNA]</scope>
    <source>
        <strain evidence="2 3">DSM 41681</strain>
    </source>
</reference>
<keyword evidence="3" id="KW-1185">Reference proteome</keyword>
<dbReference type="Proteomes" id="UP001352223">
    <property type="component" value="Unassembled WGS sequence"/>
</dbReference>
<sequence length="73" mass="7658">MERKQIWLVAATLTVFAWSVAMVAMGQVAAVAALAPALGLTVQQITRAARPDHTPASGHRVTASPHEKEDGAP</sequence>
<proteinExistence type="predicted"/>